<evidence type="ECO:0000313" key="11">
    <source>
        <dbReference type="EMBL" id="OCC15923.1"/>
    </source>
</evidence>
<dbReference type="InterPro" id="IPR008007">
    <property type="entry name" value="Peptidase_M42"/>
</dbReference>
<evidence type="ECO:0000256" key="9">
    <source>
        <dbReference type="PIRSR" id="PIRSR001123-2"/>
    </source>
</evidence>
<evidence type="ECO:0000256" key="6">
    <source>
        <dbReference type="ARBA" id="ARBA00023049"/>
    </source>
</evidence>
<dbReference type="InterPro" id="IPR002933">
    <property type="entry name" value="Peptidase_M20"/>
</dbReference>
<accession>A0A1B9F7R5</accession>
<organism evidence="11 12">
    <name type="scientific">Dissulfuribacter thermophilus</name>
    <dbReference type="NCBI Taxonomy" id="1156395"/>
    <lineage>
        <taxon>Bacteria</taxon>
        <taxon>Pseudomonadati</taxon>
        <taxon>Thermodesulfobacteriota</taxon>
        <taxon>Dissulfuribacteria</taxon>
        <taxon>Dissulfuribacterales</taxon>
        <taxon>Dissulfuribacteraceae</taxon>
        <taxon>Dissulfuribacter</taxon>
    </lineage>
</organism>
<comment type="similarity">
    <text evidence="7">Belongs to the peptidase M42 family.</text>
</comment>
<keyword evidence="5" id="KW-0862">Zinc</keyword>
<dbReference type="EMBL" id="MAGO01000003">
    <property type="protein sequence ID" value="OCC15923.1"/>
    <property type="molecule type" value="Genomic_DNA"/>
</dbReference>
<dbReference type="InterPro" id="IPR011650">
    <property type="entry name" value="Peptidase_M20_dimer"/>
</dbReference>
<dbReference type="GO" id="GO:0004177">
    <property type="term" value="F:aminopeptidase activity"/>
    <property type="evidence" value="ECO:0007669"/>
    <property type="project" value="UniProtKB-UniRule"/>
</dbReference>
<keyword evidence="3 9" id="KW-0479">Metal-binding</keyword>
<comment type="caution">
    <text evidence="11">The sequence shown here is derived from an EMBL/GenBank/DDBJ whole genome shotgun (WGS) entry which is preliminary data.</text>
</comment>
<evidence type="ECO:0000256" key="2">
    <source>
        <dbReference type="ARBA" id="ARBA00022670"/>
    </source>
</evidence>
<comment type="cofactor">
    <cofactor evidence="9">
        <name>a divalent metal cation</name>
        <dbReference type="ChEBI" id="CHEBI:60240"/>
    </cofactor>
    <text evidence="9">Binds 2 divalent metal cations per subunit.</text>
</comment>
<proteinExistence type="inferred from homology"/>
<dbReference type="SUPFAM" id="SSF55031">
    <property type="entry name" value="Bacterial exopeptidase dimerisation domain"/>
    <property type="match status" value="1"/>
</dbReference>
<feature type="binding site" evidence="9">
    <location>
        <position position="108"/>
    </location>
    <ligand>
        <name>Zn(2+)</name>
        <dbReference type="ChEBI" id="CHEBI:29105"/>
        <label>2</label>
    </ligand>
</feature>
<dbReference type="InterPro" id="IPR001261">
    <property type="entry name" value="ArgE/DapE_CS"/>
</dbReference>
<feature type="active site" description="Proton acceptor" evidence="8">
    <location>
        <position position="141"/>
    </location>
</feature>
<dbReference type="Pfam" id="PF01546">
    <property type="entry name" value="Peptidase_M20"/>
    <property type="match status" value="1"/>
</dbReference>
<dbReference type="PROSITE" id="PS00758">
    <property type="entry name" value="ARGE_DAPE_CPG2_1"/>
    <property type="match status" value="1"/>
</dbReference>
<feature type="binding site" evidence="9">
    <location>
        <position position="142"/>
    </location>
    <ligand>
        <name>Zn(2+)</name>
        <dbReference type="ChEBI" id="CHEBI:29105"/>
        <label>2</label>
    </ligand>
</feature>
<dbReference type="Pfam" id="PF07687">
    <property type="entry name" value="M20_dimer"/>
    <property type="match status" value="1"/>
</dbReference>
<keyword evidence="4" id="KW-0378">Hydrolase</keyword>
<evidence type="ECO:0000256" key="5">
    <source>
        <dbReference type="ARBA" id="ARBA00022833"/>
    </source>
</evidence>
<keyword evidence="6" id="KW-0482">Metalloprotease</keyword>
<evidence type="ECO:0000256" key="8">
    <source>
        <dbReference type="PIRSR" id="PIRSR001123-1"/>
    </source>
</evidence>
<name>A0A1B9F7R5_9BACT</name>
<evidence type="ECO:0000259" key="10">
    <source>
        <dbReference type="Pfam" id="PF07687"/>
    </source>
</evidence>
<dbReference type="SUPFAM" id="SSF53187">
    <property type="entry name" value="Zn-dependent exopeptidases"/>
    <property type="match status" value="1"/>
</dbReference>
<gene>
    <name evidence="11" type="ORF">DBT_0848</name>
</gene>
<evidence type="ECO:0000256" key="3">
    <source>
        <dbReference type="ARBA" id="ARBA00022723"/>
    </source>
</evidence>
<dbReference type="PANTHER" id="PTHR42994">
    <property type="entry name" value="PEPTIDASE T"/>
    <property type="match status" value="1"/>
</dbReference>
<dbReference type="GO" id="GO:0008237">
    <property type="term" value="F:metallopeptidase activity"/>
    <property type="evidence" value="ECO:0007669"/>
    <property type="project" value="UniProtKB-KW"/>
</dbReference>
<dbReference type="AlphaFoldDB" id="A0A1B9F7R5"/>
<sequence length="375" mass="40394">MKINQERLKQTFIELCEIESPSGHEGEVAWYLKKVFSDELGFTVLEDNSQEITGSETANIIVKIPGDTGRTPLLFNAHMDTVEPAKGIKVIFENGVFRSDGTTVLGGDDKAACAILIEVARLIKENGLSRPPLEFVFTVCEEIGLLGAKALDVGLIEAKSGYALDTTGTFNLINRAPCAIRFRIKVHGKSAHAGIAPEEGINAIVLASKAISQVPIGRIDSKTTANIGLIKGGKATNIVPDLVEIEGEVRSHDEKRLKEVQDEIVAPFHKLGLESQQKGKGPVVQVEINDDYPLLNIPEDHVLIETARSAAGHLGHSLKVQETGGGSDANILCGKGISTAILGIGMEKVHTTNECISLKAMVDTTQLVLKIIERW</sequence>
<feature type="binding site" evidence="9">
    <location>
        <position position="108"/>
    </location>
    <ligand>
        <name>Zn(2+)</name>
        <dbReference type="ChEBI" id="CHEBI:29105"/>
        <label>1</label>
    </ligand>
</feature>
<feature type="domain" description="Peptidase M20 dimerisation" evidence="10">
    <location>
        <begin position="180"/>
        <end position="268"/>
    </location>
</feature>
<dbReference type="RefSeq" id="WP_067616667.1">
    <property type="nucleotide sequence ID" value="NZ_MAGO01000003.1"/>
</dbReference>
<reference evidence="11 12" key="1">
    <citation type="submission" date="2016-06" db="EMBL/GenBank/DDBJ databases">
        <title>Respiratory ammonification of nitrate coupled to the oxidation of elemental sulfur in deep-sea autotrophic thermophilic bacteria.</title>
        <authorList>
            <person name="Slobodkina G.B."/>
            <person name="Mardanov A.V."/>
            <person name="Ravin N.V."/>
            <person name="Frolova A.A."/>
            <person name="Viryasiv M.B."/>
            <person name="Chernyh N.A."/>
            <person name="Bonch-Osmolovskaya E.A."/>
            <person name="Slobodkin A.I."/>
        </authorList>
    </citation>
    <scope>NUCLEOTIDE SEQUENCE [LARGE SCALE GENOMIC DNA]</scope>
    <source>
        <strain evidence="11 12">S69</strain>
    </source>
</reference>
<dbReference type="InterPro" id="IPR036264">
    <property type="entry name" value="Bact_exopeptidase_dim_dom"/>
</dbReference>
<dbReference type="InterPro" id="IPR010162">
    <property type="entry name" value="PepT-like"/>
</dbReference>
<keyword evidence="12" id="KW-1185">Reference proteome</keyword>
<dbReference type="PIRSF" id="PIRSF001123">
    <property type="entry name" value="PepA_GA"/>
    <property type="match status" value="1"/>
</dbReference>
<evidence type="ECO:0000313" key="12">
    <source>
        <dbReference type="Proteomes" id="UP000093080"/>
    </source>
</evidence>
<evidence type="ECO:0000256" key="7">
    <source>
        <dbReference type="PIRNR" id="PIRNR001123"/>
    </source>
</evidence>
<feature type="binding site" evidence="9">
    <location>
        <position position="165"/>
    </location>
    <ligand>
        <name>Zn(2+)</name>
        <dbReference type="ChEBI" id="CHEBI:29105"/>
        <label>1</label>
    </ligand>
</feature>
<dbReference type="GO" id="GO:0046872">
    <property type="term" value="F:metal ion binding"/>
    <property type="evidence" value="ECO:0007669"/>
    <property type="project" value="UniProtKB-UniRule"/>
</dbReference>
<dbReference type="OrthoDB" id="9809784at2"/>
<dbReference type="GO" id="GO:0006508">
    <property type="term" value="P:proteolysis"/>
    <property type="evidence" value="ECO:0007669"/>
    <property type="project" value="UniProtKB-KW"/>
</dbReference>
<dbReference type="NCBIfam" id="TIGR01883">
    <property type="entry name" value="PepT-like"/>
    <property type="match status" value="1"/>
</dbReference>
<dbReference type="PANTHER" id="PTHR42994:SF2">
    <property type="entry name" value="PEPTIDASE"/>
    <property type="match status" value="1"/>
</dbReference>
<dbReference type="Proteomes" id="UP000093080">
    <property type="component" value="Unassembled WGS sequence"/>
</dbReference>
<evidence type="ECO:0000256" key="4">
    <source>
        <dbReference type="ARBA" id="ARBA00022801"/>
    </source>
</evidence>
<comment type="cofactor">
    <cofactor evidence="1">
        <name>Zn(2+)</name>
        <dbReference type="ChEBI" id="CHEBI:29105"/>
    </cofactor>
</comment>
<dbReference type="Gene3D" id="3.30.70.360">
    <property type="match status" value="1"/>
</dbReference>
<dbReference type="Gene3D" id="3.40.630.10">
    <property type="entry name" value="Zn peptidases"/>
    <property type="match status" value="1"/>
</dbReference>
<protein>
    <submittedName>
        <fullName evidence="11">Peptidase T</fullName>
    </submittedName>
</protein>
<evidence type="ECO:0000256" key="1">
    <source>
        <dbReference type="ARBA" id="ARBA00001947"/>
    </source>
</evidence>
<dbReference type="STRING" id="1156395.DBT_0848"/>
<keyword evidence="2" id="KW-0645">Protease</keyword>